<protein>
    <submittedName>
        <fullName evidence="1">Uncharacterized protein</fullName>
    </submittedName>
</protein>
<sequence>MSKLNIFQGNKLLNKTVCRALGYEETEENVTYGWFTENIYTNAFFYLTKRFGNCDIYDGYKDGGIWNFYVKDYTIRIYLNSSWVSFIVFGKIGNMDVNSPYLTKYRREWRRKENQLINTFKQDGEGWTRKERPIIEKLYNSFLEEKGVDEKSITQQEWNDKYSYDWYECIEEYNRQVIGIDHTEILNKYGDSYQSAYTRHALRTLDQFIKNMLVPTWIRDVPYNIKGVITDKEARSNSRYENNIKIEFIKSTSHE</sequence>
<reference evidence="1 2" key="1">
    <citation type="submission" date="2019-03" db="EMBL/GenBank/DDBJ databases">
        <title>San Antonio Military Medical Center submission to MRSN (WRAIR), pending publication.</title>
        <authorList>
            <person name="Blyth D.M."/>
            <person name="Mccarthy S.L."/>
            <person name="Schall S.E."/>
            <person name="Stam J.A."/>
            <person name="Ong A.C."/>
            <person name="Mcgann P.T."/>
        </authorList>
    </citation>
    <scope>NUCLEOTIDE SEQUENCE [LARGE SCALE GENOMIC DNA]</scope>
    <source>
        <strain evidence="1 2">MRSN571793</strain>
    </source>
</reference>
<proteinExistence type="predicted"/>
<accession>A0A4Y8L365</accession>
<dbReference type="RefSeq" id="WP_134436024.1">
    <property type="nucleotide sequence ID" value="NZ_SOML01000004.1"/>
</dbReference>
<dbReference type="Proteomes" id="UP000297861">
    <property type="component" value="Unassembled WGS sequence"/>
</dbReference>
<keyword evidence="2" id="KW-1185">Reference proteome</keyword>
<evidence type="ECO:0000313" key="2">
    <source>
        <dbReference type="Proteomes" id="UP000297861"/>
    </source>
</evidence>
<comment type="caution">
    <text evidence="1">The sequence shown here is derived from an EMBL/GenBank/DDBJ whole genome shotgun (WGS) entry which is preliminary data.</text>
</comment>
<dbReference type="AlphaFoldDB" id="A0A4Y8L365"/>
<organism evidence="1 2">
    <name type="scientific">Dysgonomonas capnocytophagoides</name>
    <dbReference type="NCBI Taxonomy" id="45254"/>
    <lineage>
        <taxon>Bacteria</taxon>
        <taxon>Pseudomonadati</taxon>
        <taxon>Bacteroidota</taxon>
        <taxon>Bacteroidia</taxon>
        <taxon>Bacteroidales</taxon>
        <taxon>Dysgonomonadaceae</taxon>
        <taxon>Dysgonomonas</taxon>
    </lineage>
</organism>
<dbReference type="OrthoDB" id="9976075at2"/>
<name>A0A4Y8L365_9BACT</name>
<dbReference type="EMBL" id="SOML01000004">
    <property type="protein sequence ID" value="TFD96701.1"/>
    <property type="molecule type" value="Genomic_DNA"/>
</dbReference>
<evidence type="ECO:0000313" key="1">
    <source>
        <dbReference type="EMBL" id="TFD96701.1"/>
    </source>
</evidence>
<gene>
    <name evidence="1" type="ORF">E2605_07730</name>
</gene>